<accession>K4LCH9</accession>
<feature type="transmembrane region" description="Helical" evidence="1">
    <location>
        <begin position="7"/>
        <end position="32"/>
    </location>
</feature>
<dbReference type="STRING" id="1089553.Tph_c02010"/>
<sequence length="44" mass="5166">MRTFMNFFIGLGIDLGWGFFLFFLIVLCVLFSTGVEARFIYTDF</sequence>
<keyword evidence="1" id="KW-0472">Membrane</keyword>
<keyword evidence="1" id="KW-1133">Transmembrane helix</keyword>
<organism evidence="2 3">
    <name type="scientific">Thermacetogenium phaeum (strain ATCC BAA-254 / DSM 26808 / PB)</name>
    <dbReference type="NCBI Taxonomy" id="1089553"/>
    <lineage>
        <taxon>Bacteria</taxon>
        <taxon>Bacillati</taxon>
        <taxon>Bacillota</taxon>
        <taxon>Clostridia</taxon>
        <taxon>Thermoanaerobacterales</taxon>
        <taxon>Thermoanaerobacteraceae</taxon>
        <taxon>Thermacetogenium</taxon>
    </lineage>
</organism>
<evidence type="ECO:0000256" key="1">
    <source>
        <dbReference type="SAM" id="Phobius"/>
    </source>
</evidence>
<keyword evidence="1" id="KW-0812">Transmembrane</keyword>
<keyword evidence="3" id="KW-1185">Reference proteome</keyword>
<gene>
    <name evidence="2" type="ordered locus">Tph_c02010</name>
</gene>
<dbReference type="KEGG" id="tpz:Tph_c02010"/>
<name>K4LCH9_THEPS</name>
<evidence type="ECO:0000313" key="2">
    <source>
        <dbReference type="EMBL" id="AFV10448.1"/>
    </source>
</evidence>
<dbReference type="EMBL" id="CP003732">
    <property type="protein sequence ID" value="AFV10448.1"/>
    <property type="molecule type" value="Genomic_DNA"/>
</dbReference>
<protein>
    <submittedName>
        <fullName evidence="2">Uncharacterized protein</fullName>
    </submittedName>
</protein>
<reference evidence="2 3" key="1">
    <citation type="journal article" date="2012" name="BMC Genomics">
        <title>Genome-guided analysis of physiological and morphological traits of the fermentative acetate oxidizer Thermacetogenium phaeum.</title>
        <authorList>
            <person name="Oehler D."/>
            <person name="Poehlein A."/>
            <person name="Leimbach A."/>
            <person name="Muller N."/>
            <person name="Daniel R."/>
            <person name="Gottschalk G."/>
            <person name="Schink B."/>
        </authorList>
    </citation>
    <scope>NUCLEOTIDE SEQUENCE [LARGE SCALE GENOMIC DNA]</scope>
    <source>
        <strain evidence="3">ATCC BAA-254 / DSM 26808 / PB</strain>
    </source>
</reference>
<evidence type="ECO:0000313" key="3">
    <source>
        <dbReference type="Proteomes" id="UP000000467"/>
    </source>
</evidence>
<dbReference type="RefSeq" id="WP_015049367.1">
    <property type="nucleotide sequence ID" value="NC_018870.1"/>
</dbReference>
<dbReference type="HOGENOM" id="CLU_3223224_0_0_9"/>
<dbReference type="Proteomes" id="UP000000467">
    <property type="component" value="Chromosome"/>
</dbReference>
<dbReference type="AlphaFoldDB" id="K4LCH9"/>
<proteinExistence type="predicted"/>